<sequence>MTTEATPRALAVQYVVAAVAFCLLDAVWLGTLAQPTYDHFLGDLLANSPNLGAAVAFYAIFVAGLVWFVIAPALAAASWRRAAGSGAFFGFVTYATWDLTNLAVLRDFPVGLVPIDLAWGTVLAASVSVATYAVVRRLGIGTTEG</sequence>
<feature type="transmembrane region" description="Helical" evidence="1">
    <location>
        <begin position="51"/>
        <end position="75"/>
    </location>
</feature>
<dbReference type="InterPro" id="IPR018687">
    <property type="entry name" value="DUF2177_membr"/>
</dbReference>
<reference evidence="2 3" key="1">
    <citation type="submission" date="2021-01" db="EMBL/GenBank/DDBJ databases">
        <title>Genome seq and assembly of Nocardiodes sp. G10.</title>
        <authorList>
            <person name="Chhetri G."/>
        </authorList>
    </citation>
    <scope>NUCLEOTIDE SEQUENCE [LARGE SCALE GENOMIC DNA]</scope>
    <source>
        <strain evidence="2 3">G10</strain>
    </source>
</reference>
<accession>A0ABS1L4B8</accession>
<proteinExistence type="predicted"/>
<keyword evidence="1" id="KW-0472">Membrane</keyword>
<dbReference type="Pfam" id="PF09945">
    <property type="entry name" value="DUF2177"/>
    <property type="match status" value="1"/>
</dbReference>
<evidence type="ECO:0000313" key="3">
    <source>
        <dbReference type="Proteomes" id="UP000636918"/>
    </source>
</evidence>
<dbReference type="RefSeq" id="WP_201933120.1">
    <property type="nucleotide sequence ID" value="NZ_JAERSG010000001.1"/>
</dbReference>
<keyword evidence="1" id="KW-1133">Transmembrane helix</keyword>
<feature type="transmembrane region" description="Helical" evidence="1">
    <location>
        <begin position="117"/>
        <end position="135"/>
    </location>
</feature>
<keyword evidence="3" id="KW-1185">Reference proteome</keyword>
<comment type="caution">
    <text evidence="2">The sequence shown here is derived from an EMBL/GenBank/DDBJ whole genome shotgun (WGS) entry which is preliminary data.</text>
</comment>
<feature type="transmembrane region" description="Helical" evidence="1">
    <location>
        <begin position="87"/>
        <end position="105"/>
    </location>
</feature>
<evidence type="ECO:0000256" key="1">
    <source>
        <dbReference type="SAM" id="Phobius"/>
    </source>
</evidence>
<evidence type="ECO:0000313" key="2">
    <source>
        <dbReference type="EMBL" id="MBL0746521.1"/>
    </source>
</evidence>
<protein>
    <submittedName>
        <fullName evidence="2">DUF2177 family protein</fullName>
    </submittedName>
</protein>
<gene>
    <name evidence="2" type="ORF">JI751_02780</name>
</gene>
<dbReference type="Proteomes" id="UP000636918">
    <property type="component" value="Unassembled WGS sequence"/>
</dbReference>
<keyword evidence="1" id="KW-0812">Transmembrane</keyword>
<feature type="transmembrane region" description="Helical" evidence="1">
    <location>
        <begin position="12"/>
        <end position="31"/>
    </location>
</feature>
<organism evidence="2 3">
    <name type="scientific">Nocardioides baculatus</name>
    <dbReference type="NCBI Taxonomy" id="2801337"/>
    <lineage>
        <taxon>Bacteria</taxon>
        <taxon>Bacillati</taxon>
        <taxon>Actinomycetota</taxon>
        <taxon>Actinomycetes</taxon>
        <taxon>Propionibacteriales</taxon>
        <taxon>Nocardioidaceae</taxon>
        <taxon>Nocardioides</taxon>
    </lineage>
</organism>
<dbReference type="EMBL" id="JAERSG010000001">
    <property type="protein sequence ID" value="MBL0746521.1"/>
    <property type="molecule type" value="Genomic_DNA"/>
</dbReference>
<name>A0ABS1L4B8_9ACTN</name>